<proteinExistence type="predicted"/>
<accession>A0A0E9S2U1</accession>
<protein>
    <submittedName>
        <fullName evidence="1">Uncharacterized protein</fullName>
    </submittedName>
</protein>
<reference evidence="1" key="2">
    <citation type="journal article" date="2015" name="Fish Shellfish Immunol.">
        <title>Early steps in the European eel (Anguilla anguilla)-Vibrio vulnificus interaction in the gills: Role of the RtxA13 toxin.</title>
        <authorList>
            <person name="Callol A."/>
            <person name="Pajuelo D."/>
            <person name="Ebbesson L."/>
            <person name="Teles M."/>
            <person name="MacKenzie S."/>
            <person name="Amaro C."/>
        </authorList>
    </citation>
    <scope>NUCLEOTIDE SEQUENCE</scope>
</reference>
<reference evidence="1" key="1">
    <citation type="submission" date="2014-11" db="EMBL/GenBank/DDBJ databases">
        <authorList>
            <person name="Amaro Gonzalez C."/>
        </authorList>
    </citation>
    <scope>NUCLEOTIDE SEQUENCE</scope>
</reference>
<organism evidence="1">
    <name type="scientific">Anguilla anguilla</name>
    <name type="common">European freshwater eel</name>
    <name type="synonym">Muraena anguilla</name>
    <dbReference type="NCBI Taxonomy" id="7936"/>
    <lineage>
        <taxon>Eukaryota</taxon>
        <taxon>Metazoa</taxon>
        <taxon>Chordata</taxon>
        <taxon>Craniata</taxon>
        <taxon>Vertebrata</taxon>
        <taxon>Euteleostomi</taxon>
        <taxon>Actinopterygii</taxon>
        <taxon>Neopterygii</taxon>
        <taxon>Teleostei</taxon>
        <taxon>Anguilliformes</taxon>
        <taxon>Anguillidae</taxon>
        <taxon>Anguilla</taxon>
    </lineage>
</organism>
<sequence length="27" mass="3164">MCPYLSQQQIPGCAVWEITQERTVIRL</sequence>
<dbReference type="AlphaFoldDB" id="A0A0E9S2U1"/>
<dbReference type="EMBL" id="GBXM01072966">
    <property type="protein sequence ID" value="JAH35611.1"/>
    <property type="molecule type" value="Transcribed_RNA"/>
</dbReference>
<name>A0A0E9S2U1_ANGAN</name>
<evidence type="ECO:0000313" key="1">
    <source>
        <dbReference type="EMBL" id="JAH35611.1"/>
    </source>
</evidence>